<keyword evidence="2" id="KW-0238">DNA-binding</keyword>
<sequence>MRNCQGMSNIVPTSDTRPNVLEHVSLNLRQRRQAAGFSQAALAEAAGVSRRMIVALEGGDVNVSLATLDRIAAALEVSFAQLVQAPHRSVTRIDGLAWMGEDPASRATLLASVDARQQVELWQWSLAPGERYVSEADAPGWHEMLYVMEGRLRLELPSEQREIGRGDYLVFPSDQPYAYVNPGSAPLRFIRNVVS</sequence>
<dbReference type="RefSeq" id="WP_143488713.1">
    <property type="nucleotide sequence ID" value="NZ_VJOY01000008.1"/>
</dbReference>
<dbReference type="OrthoDB" id="9810578at2"/>
<name>A0A553GY10_9PSED</name>
<dbReference type="CDD" id="cd02209">
    <property type="entry name" value="cupin_XRE_C"/>
    <property type="match status" value="1"/>
</dbReference>
<dbReference type="PANTHER" id="PTHR46797">
    <property type="entry name" value="HTH-TYPE TRANSCRIPTIONAL REGULATOR"/>
    <property type="match status" value="1"/>
</dbReference>
<evidence type="ECO:0000256" key="2">
    <source>
        <dbReference type="ARBA" id="ARBA00023125"/>
    </source>
</evidence>
<dbReference type="GO" id="GO:0003677">
    <property type="term" value="F:DNA binding"/>
    <property type="evidence" value="ECO:0007669"/>
    <property type="project" value="UniProtKB-KW"/>
</dbReference>
<dbReference type="EMBL" id="VJOY01000008">
    <property type="protein sequence ID" value="TRX74385.1"/>
    <property type="molecule type" value="Genomic_DNA"/>
</dbReference>
<reference evidence="5 6" key="1">
    <citation type="submission" date="2019-07" db="EMBL/GenBank/DDBJ databases">
        <title>Pseudomonas mangiferae sp. nov., isolated from bark of mango tree in Thailand.</title>
        <authorList>
            <person name="Srisuk N."/>
            <person name="Anurat P."/>
        </authorList>
    </citation>
    <scope>NUCLEOTIDE SEQUENCE [LARGE SCALE GENOMIC DNA]</scope>
    <source>
        <strain evidence="5 6">DMKU_BBB3-04</strain>
    </source>
</reference>
<dbReference type="Gene3D" id="2.60.120.10">
    <property type="entry name" value="Jelly Rolls"/>
    <property type="match status" value="1"/>
</dbReference>
<feature type="domain" description="HTH cro/C1-type" evidence="4">
    <location>
        <begin position="28"/>
        <end position="82"/>
    </location>
</feature>
<dbReference type="SMART" id="SM00530">
    <property type="entry name" value="HTH_XRE"/>
    <property type="match status" value="1"/>
</dbReference>
<evidence type="ECO:0000313" key="5">
    <source>
        <dbReference type="EMBL" id="TRX74385.1"/>
    </source>
</evidence>
<protein>
    <submittedName>
        <fullName evidence="5">Helix-turn-helix domain-containing protein</fullName>
    </submittedName>
</protein>
<dbReference type="CDD" id="cd00093">
    <property type="entry name" value="HTH_XRE"/>
    <property type="match status" value="1"/>
</dbReference>
<dbReference type="AlphaFoldDB" id="A0A553GY10"/>
<dbReference type="InterPro" id="IPR010982">
    <property type="entry name" value="Lambda_DNA-bd_dom_sf"/>
</dbReference>
<proteinExistence type="predicted"/>
<evidence type="ECO:0000259" key="4">
    <source>
        <dbReference type="PROSITE" id="PS50943"/>
    </source>
</evidence>
<dbReference type="PANTHER" id="PTHR46797:SF23">
    <property type="entry name" value="HTH-TYPE TRANSCRIPTIONAL REGULATOR SUTR"/>
    <property type="match status" value="1"/>
</dbReference>
<dbReference type="SUPFAM" id="SSF51182">
    <property type="entry name" value="RmlC-like cupins"/>
    <property type="match status" value="1"/>
</dbReference>
<dbReference type="InterPro" id="IPR014710">
    <property type="entry name" value="RmlC-like_jellyroll"/>
</dbReference>
<organism evidence="5 6">
    <name type="scientific">Pseudomonas mangiferae</name>
    <dbReference type="NCBI Taxonomy" id="2593654"/>
    <lineage>
        <taxon>Bacteria</taxon>
        <taxon>Pseudomonadati</taxon>
        <taxon>Pseudomonadota</taxon>
        <taxon>Gammaproteobacteria</taxon>
        <taxon>Pseudomonadales</taxon>
        <taxon>Pseudomonadaceae</taxon>
        <taxon>Pseudomonas</taxon>
    </lineage>
</organism>
<keyword evidence="3" id="KW-0804">Transcription</keyword>
<dbReference type="Pfam" id="PF07883">
    <property type="entry name" value="Cupin_2"/>
    <property type="match status" value="1"/>
</dbReference>
<evidence type="ECO:0000256" key="3">
    <source>
        <dbReference type="ARBA" id="ARBA00023163"/>
    </source>
</evidence>
<dbReference type="InterPro" id="IPR001387">
    <property type="entry name" value="Cro/C1-type_HTH"/>
</dbReference>
<evidence type="ECO:0000313" key="6">
    <source>
        <dbReference type="Proteomes" id="UP000315235"/>
    </source>
</evidence>
<dbReference type="InterPro" id="IPR011051">
    <property type="entry name" value="RmlC_Cupin_sf"/>
</dbReference>
<keyword evidence="1" id="KW-0805">Transcription regulation</keyword>
<dbReference type="Pfam" id="PF01381">
    <property type="entry name" value="HTH_3"/>
    <property type="match status" value="1"/>
</dbReference>
<gene>
    <name evidence="5" type="ORF">FM069_12640</name>
</gene>
<dbReference type="Gene3D" id="1.10.260.40">
    <property type="entry name" value="lambda repressor-like DNA-binding domains"/>
    <property type="match status" value="1"/>
</dbReference>
<keyword evidence="6" id="KW-1185">Reference proteome</keyword>
<dbReference type="PROSITE" id="PS50943">
    <property type="entry name" value="HTH_CROC1"/>
    <property type="match status" value="1"/>
</dbReference>
<dbReference type="Proteomes" id="UP000315235">
    <property type="component" value="Unassembled WGS sequence"/>
</dbReference>
<dbReference type="InterPro" id="IPR050807">
    <property type="entry name" value="TransReg_Diox_bact_type"/>
</dbReference>
<dbReference type="SUPFAM" id="SSF47413">
    <property type="entry name" value="lambda repressor-like DNA-binding domains"/>
    <property type="match status" value="1"/>
</dbReference>
<dbReference type="GO" id="GO:0003700">
    <property type="term" value="F:DNA-binding transcription factor activity"/>
    <property type="evidence" value="ECO:0007669"/>
    <property type="project" value="TreeGrafter"/>
</dbReference>
<dbReference type="InterPro" id="IPR013096">
    <property type="entry name" value="Cupin_2"/>
</dbReference>
<dbReference type="GO" id="GO:0005829">
    <property type="term" value="C:cytosol"/>
    <property type="evidence" value="ECO:0007669"/>
    <property type="project" value="TreeGrafter"/>
</dbReference>
<accession>A0A553GY10</accession>
<comment type="caution">
    <text evidence="5">The sequence shown here is derived from an EMBL/GenBank/DDBJ whole genome shotgun (WGS) entry which is preliminary data.</text>
</comment>
<evidence type="ECO:0000256" key="1">
    <source>
        <dbReference type="ARBA" id="ARBA00023015"/>
    </source>
</evidence>